<evidence type="ECO:0000256" key="11">
    <source>
        <dbReference type="ARBA" id="ARBA00023180"/>
    </source>
</evidence>
<dbReference type="GO" id="GO:0015250">
    <property type="term" value="F:water channel activity"/>
    <property type="evidence" value="ECO:0007669"/>
    <property type="project" value="UniProtKB-ARBA"/>
</dbReference>
<dbReference type="NCBIfam" id="TIGR00861">
    <property type="entry name" value="MIP"/>
    <property type="match status" value="1"/>
</dbReference>
<feature type="transmembrane region" description="Helical" evidence="17">
    <location>
        <begin position="243"/>
        <end position="264"/>
    </location>
</feature>
<reference evidence="18" key="1">
    <citation type="submission" date="2025-08" db="UniProtKB">
        <authorList>
            <consortium name="Ensembl"/>
        </authorList>
    </citation>
    <scope>IDENTIFICATION</scope>
</reference>
<sequence>MPGVQSQGTIAGSRSNDRAAISSAQPAAAMSIMTGVEHLKTKDFWRAVGAEFLAMLLFVFLGVGSTINWSALTNSSKSTPDPKVLISLCFGLSIATLVQCFGHISGGHINPAVTAAMLVTKKVTIVKALFYLVAQLVGAMAGSGIVRLVTPSTLTDNMGISAVNAEVGVGKGLLVELLLTFQLVFTIFATCDSKRTDLGGSASLAIGLSVTIGHLFGIPYTGASMNPARSFGPAVVMANFKDHWVYWLGPMLGGVLAALLYEFLFCPACGKPSPGQVIPKDQTVNYKEVDKDGPGSMQPVKRKKRTDRKDPPPTREVLSTV</sequence>
<dbReference type="SUPFAM" id="SSF81338">
    <property type="entry name" value="Aquaporin-like"/>
    <property type="match status" value="1"/>
</dbReference>
<dbReference type="GO" id="GO:0016323">
    <property type="term" value="C:basolateral plasma membrane"/>
    <property type="evidence" value="ECO:0007669"/>
    <property type="project" value="UniProtKB-SubCell"/>
</dbReference>
<feature type="region of interest" description="Disordered" evidence="16">
    <location>
        <begin position="280"/>
        <end position="321"/>
    </location>
</feature>
<evidence type="ECO:0000256" key="15">
    <source>
        <dbReference type="RuleBase" id="RU000477"/>
    </source>
</evidence>
<comment type="catalytic activity">
    <reaction evidence="12">
        <text>H2O(in) = H2O(out)</text>
        <dbReference type="Rhea" id="RHEA:29667"/>
        <dbReference type="ChEBI" id="CHEBI:15377"/>
    </reaction>
</comment>
<keyword evidence="6" id="KW-0597">Phosphoprotein</keyword>
<keyword evidence="9 17" id="KW-1133">Transmembrane helix</keyword>
<protein>
    <recommendedName>
        <fullName evidence="13">Aquaporin-4</fullName>
    </recommendedName>
</protein>
<feature type="transmembrane region" description="Helical" evidence="17">
    <location>
        <begin position="128"/>
        <end position="149"/>
    </location>
</feature>
<dbReference type="CTD" id="361"/>
<dbReference type="InterPro" id="IPR000425">
    <property type="entry name" value="MIP"/>
</dbReference>
<evidence type="ECO:0000256" key="16">
    <source>
        <dbReference type="SAM" id="MobiDB-lite"/>
    </source>
</evidence>
<keyword evidence="7 15" id="KW-0812">Transmembrane</keyword>
<evidence type="ECO:0000256" key="5">
    <source>
        <dbReference type="ARBA" id="ARBA00022475"/>
    </source>
</evidence>
<evidence type="ECO:0000256" key="4">
    <source>
        <dbReference type="ARBA" id="ARBA00022448"/>
    </source>
</evidence>
<keyword evidence="8" id="KW-0677">Repeat</keyword>
<organism evidence="18 19">
    <name type="scientific">Hippocampus comes</name>
    <name type="common">Tiger tail seahorse</name>
    <dbReference type="NCBI Taxonomy" id="109280"/>
    <lineage>
        <taxon>Eukaryota</taxon>
        <taxon>Metazoa</taxon>
        <taxon>Chordata</taxon>
        <taxon>Craniata</taxon>
        <taxon>Vertebrata</taxon>
        <taxon>Euteleostomi</taxon>
        <taxon>Actinopterygii</taxon>
        <taxon>Neopterygii</taxon>
        <taxon>Teleostei</taxon>
        <taxon>Neoteleostei</taxon>
        <taxon>Acanthomorphata</taxon>
        <taxon>Syngnathiaria</taxon>
        <taxon>Syngnathiformes</taxon>
        <taxon>Syngnathoidei</taxon>
        <taxon>Syngnathidae</taxon>
        <taxon>Hippocampus</taxon>
    </lineage>
</organism>
<evidence type="ECO:0000256" key="10">
    <source>
        <dbReference type="ARBA" id="ARBA00023136"/>
    </source>
</evidence>
<evidence type="ECO:0000256" key="8">
    <source>
        <dbReference type="ARBA" id="ARBA00022737"/>
    </source>
</evidence>
<dbReference type="InterPro" id="IPR034294">
    <property type="entry name" value="Aquaporin_transptr"/>
</dbReference>
<evidence type="ECO:0000256" key="7">
    <source>
        <dbReference type="ARBA" id="ARBA00022692"/>
    </source>
</evidence>
<evidence type="ECO:0000256" key="17">
    <source>
        <dbReference type="SAM" id="Phobius"/>
    </source>
</evidence>
<dbReference type="InterPro" id="IPR023271">
    <property type="entry name" value="Aquaporin-like"/>
</dbReference>
<evidence type="ECO:0000256" key="9">
    <source>
        <dbReference type="ARBA" id="ARBA00022989"/>
    </source>
</evidence>
<feature type="transmembrane region" description="Helical" evidence="17">
    <location>
        <begin position="202"/>
        <end position="223"/>
    </location>
</feature>
<reference evidence="18" key="2">
    <citation type="submission" date="2025-09" db="UniProtKB">
        <authorList>
            <consortium name="Ensembl"/>
        </authorList>
    </citation>
    <scope>IDENTIFICATION</scope>
</reference>
<evidence type="ECO:0000313" key="19">
    <source>
        <dbReference type="Proteomes" id="UP000264820"/>
    </source>
</evidence>
<dbReference type="OrthoDB" id="3222at2759"/>
<feature type="transmembrane region" description="Helical" evidence="17">
    <location>
        <begin position="169"/>
        <end position="190"/>
    </location>
</feature>
<dbReference type="GO" id="GO:0042383">
    <property type="term" value="C:sarcolemma"/>
    <property type="evidence" value="ECO:0007669"/>
    <property type="project" value="UniProtKB-SubCell"/>
</dbReference>
<dbReference type="KEGG" id="hcq:109521284"/>
<evidence type="ECO:0000256" key="14">
    <source>
        <dbReference type="ARBA" id="ARBA00046979"/>
    </source>
</evidence>
<keyword evidence="4 15" id="KW-0813">Transport</keyword>
<evidence type="ECO:0000256" key="1">
    <source>
        <dbReference type="ARBA" id="ARBA00004415"/>
    </source>
</evidence>
<evidence type="ECO:0000256" key="3">
    <source>
        <dbReference type="ARBA" id="ARBA00006175"/>
    </source>
</evidence>
<dbReference type="PANTHER" id="PTHR19139:SF34">
    <property type="entry name" value="AQUAPORIN-4"/>
    <property type="match status" value="1"/>
</dbReference>
<dbReference type="RefSeq" id="XP_019734626.1">
    <property type="nucleotide sequence ID" value="XM_019879067.1"/>
</dbReference>
<dbReference type="AlphaFoldDB" id="A0A3Q2YI02"/>
<dbReference type="Ensembl" id="ENSHCOT00000025435.1">
    <property type="protein sequence ID" value="ENSHCOP00000017148.1"/>
    <property type="gene ID" value="ENSHCOG00000020996.1"/>
</dbReference>
<dbReference type="PANTHER" id="PTHR19139">
    <property type="entry name" value="AQUAPORIN TRANSPORTER"/>
    <property type="match status" value="1"/>
</dbReference>
<dbReference type="Proteomes" id="UP000264820">
    <property type="component" value="Unplaced"/>
</dbReference>
<evidence type="ECO:0000256" key="2">
    <source>
        <dbReference type="ARBA" id="ARBA00004554"/>
    </source>
</evidence>
<keyword evidence="5" id="KW-1003">Cell membrane</keyword>
<dbReference type="GeneID" id="109521284"/>
<dbReference type="OMA" id="MHYEEAN"/>
<proteinExistence type="inferred from homology"/>
<dbReference type="PRINTS" id="PR02016">
    <property type="entry name" value="AQUAPORIN4"/>
</dbReference>
<dbReference type="STRING" id="109280.ENSHCOP00000017148"/>
<dbReference type="PRINTS" id="PR00783">
    <property type="entry name" value="MINTRINSICP"/>
</dbReference>
<dbReference type="GeneTree" id="ENSGT00940000156037"/>
<name>A0A3Q2YI02_HIPCM</name>
<feature type="transmembrane region" description="Helical" evidence="17">
    <location>
        <begin position="84"/>
        <end position="107"/>
    </location>
</feature>
<evidence type="ECO:0000256" key="6">
    <source>
        <dbReference type="ARBA" id="ARBA00022553"/>
    </source>
</evidence>
<keyword evidence="19" id="KW-1185">Reference proteome</keyword>
<comment type="similarity">
    <text evidence="3 15">Belongs to the MIP/aquaporin (TC 1.A.8) family.</text>
</comment>
<dbReference type="CDD" id="cd00333">
    <property type="entry name" value="MIP"/>
    <property type="match status" value="1"/>
</dbReference>
<evidence type="ECO:0000256" key="13">
    <source>
        <dbReference type="ARBA" id="ARBA00040878"/>
    </source>
</evidence>
<comment type="subunit">
    <text evidence="14">Homotetramer. The tetramers can form oligomeric arrays in membranes. The size of the oligomers differs between tissues and is smaller in skeletal muscle than in brain. Interaction between AQP4 oligomeric arrays in close-by cells can contribute to cell-cell adhesion. Part of a complex containing MLC1, TRPV4, HEPACAM and ATP1B1.</text>
</comment>
<dbReference type="Pfam" id="PF00230">
    <property type="entry name" value="MIP"/>
    <property type="match status" value="1"/>
</dbReference>
<dbReference type="GO" id="GO:0009992">
    <property type="term" value="P:intracellular water homeostasis"/>
    <property type="evidence" value="ECO:0007669"/>
    <property type="project" value="UniProtKB-ARBA"/>
</dbReference>
<dbReference type="Gene3D" id="1.20.1080.10">
    <property type="entry name" value="Glycerol uptake facilitator protein"/>
    <property type="match status" value="1"/>
</dbReference>
<keyword evidence="10 17" id="KW-0472">Membrane</keyword>
<dbReference type="FunFam" id="1.20.1080.10:FF:000009">
    <property type="entry name" value="aquaporin-4 isoform X1"/>
    <property type="match status" value="1"/>
</dbReference>
<comment type="subcellular location">
    <subcellularLocation>
        <location evidence="2">Basolateral cell membrane</location>
        <topology evidence="2">Multi-pass membrane protein</topology>
    </subcellularLocation>
    <subcellularLocation>
        <location evidence="1">Cell membrane</location>
        <location evidence="1">Sarcolemma</location>
        <topology evidence="1">Multi-pass membrane protein</topology>
    </subcellularLocation>
</comment>
<evidence type="ECO:0000256" key="12">
    <source>
        <dbReference type="ARBA" id="ARBA00034651"/>
    </source>
</evidence>
<keyword evidence="11" id="KW-0325">Glycoprotein</keyword>
<feature type="transmembrane region" description="Helical" evidence="17">
    <location>
        <begin position="52"/>
        <end position="72"/>
    </location>
</feature>
<evidence type="ECO:0000313" key="18">
    <source>
        <dbReference type="Ensembl" id="ENSHCOP00000017148.1"/>
    </source>
</evidence>
<accession>A0A3Q2YI02</accession>